<dbReference type="AlphaFoldDB" id="A0A0E9SVD3"/>
<protein>
    <submittedName>
        <fullName evidence="1">Uncharacterized protein</fullName>
    </submittedName>
</protein>
<dbReference type="EMBL" id="GBXM01064069">
    <property type="protein sequence ID" value="JAH44508.1"/>
    <property type="molecule type" value="Transcribed_RNA"/>
</dbReference>
<reference evidence="1" key="2">
    <citation type="journal article" date="2015" name="Fish Shellfish Immunol.">
        <title>Early steps in the European eel (Anguilla anguilla)-Vibrio vulnificus interaction in the gills: Role of the RtxA13 toxin.</title>
        <authorList>
            <person name="Callol A."/>
            <person name="Pajuelo D."/>
            <person name="Ebbesson L."/>
            <person name="Teles M."/>
            <person name="MacKenzie S."/>
            <person name="Amaro C."/>
        </authorList>
    </citation>
    <scope>NUCLEOTIDE SEQUENCE</scope>
</reference>
<proteinExistence type="predicted"/>
<organism evidence="1">
    <name type="scientific">Anguilla anguilla</name>
    <name type="common">European freshwater eel</name>
    <name type="synonym">Muraena anguilla</name>
    <dbReference type="NCBI Taxonomy" id="7936"/>
    <lineage>
        <taxon>Eukaryota</taxon>
        <taxon>Metazoa</taxon>
        <taxon>Chordata</taxon>
        <taxon>Craniata</taxon>
        <taxon>Vertebrata</taxon>
        <taxon>Euteleostomi</taxon>
        <taxon>Actinopterygii</taxon>
        <taxon>Neopterygii</taxon>
        <taxon>Teleostei</taxon>
        <taxon>Anguilliformes</taxon>
        <taxon>Anguillidae</taxon>
        <taxon>Anguilla</taxon>
    </lineage>
</organism>
<name>A0A0E9SVD3_ANGAN</name>
<accession>A0A0E9SVD3</accession>
<reference evidence="1" key="1">
    <citation type="submission" date="2014-11" db="EMBL/GenBank/DDBJ databases">
        <authorList>
            <person name="Amaro Gonzalez C."/>
        </authorList>
    </citation>
    <scope>NUCLEOTIDE SEQUENCE</scope>
</reference>
<evidence type="ECO:0000313" key="1">
    <source>
        <dbReference type="EMBL" id="JAH44508.1"/>
    </source>
</evidence>
<sequence length="23" mass="2713">MYFILLIQSSLLIRRSQDSRSVS</sequence>